<feature type="region of interest" description="Disordered" evidence="1">
    <location>
        <begin position="397"/>
        <end position="461"/>
    </location>
</feature>
<evidence type="ECO:0000256" key="1">
    <source>
        <dbReference type="SAM" id="MobiDB-lite"/>
    </source>
</evidence>
<comment type="caution">
    <text evidence="2">The sequence shown here is derived from an EMBL/GenBank/DDBJ whole genome shotgun (WGS) entry which is preliminary data.</text>
</comment>
<sequence length="512" mass="57797">MYDPSWDTYYARPERAEANYAEDAWSGPGSNSGCGSNRATCHDESSFKFVWSEIFRIVFELTGKPLRFKRVHHGGKILGLLSDMEAAPLLGFAAALWEEMTPEYKARIGNPESTLSYVLRICSVHFNRGIDDLKHLSKETRGQLRELRHVKTQAELDKFELWLGSIDDPTGRTQRWLDHKKMHRWLLPALIQFRSNIGADWDLLEPNTNLGEGQHRWNNIQTGTDMGIIESMEKYEALDASIEAQLRQEERTGDARNPRNGVATRYLSRYTRRLSAVEKSRRVRFVDIKVRLRGVGVAEAKAELKKARKLAKSRPSAQAQNQVAVCEKQLQVSKTKLSKAKAEAKSNSSGRVSVGRPRISAQTQSYLATVEELEEDAADNSQPLVDIVMDLSSSAQSQGNVTAPLSPAADIPAVRRSTRPTQPALDRRVISESTTTKRARDTESSGHTSRKRNKSGPANTRNKGLNLDWEIYVDGKVTPIREYARMHFDAFAVEYPEYVAVWKAENQYVEFA</sequence>
<dbReference type="RefSeq" id="XP_037215558.1">
    <property type="nucleotide sequence ID" value="XM_037367726.1"/>
</dbReference>
<organism evidence="2 3">
    <name type="scientific">Mycena indigotica</name>
    <dbReference type="NCBI Taxonomy" id="2126181"/>
    <lineage>
        <taxon>Eukaryota</taxon>
        <taxon>Fungi</taxon>
        <taxon>Dikarya</taxon>
        <taxon>Basidiomycota</taxon>
        <taxon>Agaricomycotina</taxon>
        <taxon>Agaricomycetes</taxon>
        <taxon>Agaricomycetidae</taxon>
        <taxon>Agaricales</taxon>
        <taxon>Marasmiineae</taxon>
        <taxon>Mycenaceae</taxon>
        <taxon>Mycena</taxon>
    </lineage>
</organism>
<evidence type="ECO:0000313" key="2">
    <source>
        <dbReference type="EMBL" id="KAF7293395.1"/>
    </source>
</evidence>
<feature type="region of interest" description="Disordered" evidence="1">
    <location>
        <begin position="337"/>
        <end position="356"/>
    </location>
</feature>
<dbReference type="OrthoDB" id="3023336at2759"/>
<protein>
    <submittedName>
        <fullName evidence="2">Uncharacterized protein</fullName>
    </submittedName>
</protein>
<evidence type="ECO:0000313" key="3">
    <source>
        <dbReference type="Proteomes" id="UP000636479"/>
    </source>
</evidence>
<proteinExistence type="predicted"/>
<dbReference type="GeneID" id="59350242"/>
<name>A0A8H6S8T8_9AGAR</name>
<accession>A0A8H6S8T8</accession>
<dbReference type="Proteomes" id="UP000636479">
    <property type="component" value="Unassembled WGS sequence"/>
</dbReference>
<dbReference type="EMBL" id="JACAZF010000010">
    <property type="protein sequence ID" value="KAF7293395.1"/>
    <property type="molecule type" value="Genomic_DNA"/>
</dbReference>
<gene>
    <name evidence="2" type="ORF">MIND_01116500</name>
</gene>
<reference evidence="2" key="1">
    <citation type="submission" date="2020-05" db="EMBL/GenBank/DDBJ databases">
        <title>Mycena genomes resolve the evolution of fungal bioluminescence.</title>
        <authorList>
            <person name="Tsai I.J."/>
        </authorList>
    </citation>
    <scope>NUCLEOTIDE SEQUENCE</scope>
    <source>
        <strain evidence="2">171206Taipei</strain>
    </source>
</reference>
<dbReference type="AlphaFoldDB" id="A0A8H6S8T8"/>
<keyword evidence="3" id="KW-1185">Reference proteome</keyword>